<organism evidence="3 4">
    <name type="scientific">Fuerstiella marisgermanici</name>
    <dbReference type="NCBI Taxonomy" id="1891926"/>
    <lineage>
        <taxon>Bacteria</taxon>
        <taxon>Pseudomonadati</taxon>
        <taxon>Planctomycetota</taxon>
        <taxon>Planctomycetia</taxon>
        <taxon>Planctomycetales</taxon>
        <taxon>Planctomycetaceae</taxon>
        <taxon>Fuerstiella</taxon>
    </lineage>
</organism>
<feature type="chain" id="PRO_5012885191" description="DUF1559 domain-containing protein" evidence="1">
    <location>
        <begin position="18"/>
        <end position="835"/>
    </location>
</feature>
<feature type="domain" description="DUF1559" evidence="2">
    <location>
        <begin position="608"/>
        <end position="774"/>
    </location>
</feature>
<dbReference type="SUPFAM" id="SSF54523">
    <property type="entry name" value="Pili subunits"/>
    <property type="match status" value="1"/>
</dbReference>
<evidence type="ECO:0000259" key="2">
    <source>
        <dbReference type="Pfam" id="PF07596"/>
    </source>
</evidence>
<dbReference type="InterPro" id="IPR027558">
    <property type="entry name" value="Pre_pil_HX9DG_C"/>
</dbReference>
<dbReference type="AlphaFoldDB" id="A0A1P8WLR1"/>
<dbReference type="KEGG" id="fmr:Fuma_04644"/>
<accession>A0A1P8WLR1</accession>
<reference evidence="3 4" key="1">
    <citation type="journal article" date="2016" name="Front. Microbiol.">
        <title>Fuerstia marisgermanicae gen. nov., sp. nov., an Unusual Member of the Phylum Planctomycetes from the German Wadden Sea.</title>
        <authorList>
            <person name="Kohn T."/>
            <person name="Heuer A."/>
            <person name="Jogler M."/>
            <person name="Vollmers J."/>
            <person name="Boedeker C."/>
            <person name="Bunk B."/>
            <person name="Rast P."/>
            <person name="Borchert D."/>
            <person name="Glockner I."/>
            <person name="Freese H.M."/>
            <person name="Klenk H.P."/>
            <person name="Overmann J."/>
            <person name="Kaster A.K."/>
            <person name="Rohde M."/>
            <person name="Wiegand S."/>
            <person name="Jogler C."/>
        </authorList>
    </citation>
    <scope>NUCLEOTIDE SEQUENCE [LARGE SCALE GENOMIC DNA]</scope>
    <source>
        <strain evidence="3 4">NH11</strain>
    </source>
</reference>
<keyword evidence="1" id="KW-0732">Signal</keyword>
<keyword evidence="4" id="KW-1185">Reference proteome</keyword>
<dbReference type="Proteomes" id="UP000187735">
    <property type="component" value="Chromosome"/>
</dbReference>
<evidence type="ECO:0000313" key="3">
    <source>
        <dbReference type="EMBL" id="APZ94992.1"/>
    </source>
</evidence>
<protein>
    <recommendedName>
        <fullName evidence="2">DUF1559 domain-containing protein</fullName>
    </recommendedName>
</protein>
<dbReference type="NCBIfam" id="TIGR04294">
    <property type="entry name" value="pre_pil_HX9DG"/>
    <property type="match status" value="1"/>
</dbReference>
<dbReference type="InterPro" id="IPR011453">
    <property type="entry name" value="DUF1559"/>
</dbReference>
<dbReference type="InterPro" id="IPR045584">
    <property type="entry name" value="Pilin-like"/>
</dbReference>
<proteinExistence type="predicted"/>
<dbReference type="RefSeq" id="WP_077026216.1">
    <property type="nucleotide sequence ID" value="NZ_CP017641.1"/>
</dbReference>
<dbReference type="PANTHER" id="PTHR30093:SF2">
    <property type="entry name" value="TYPE II SECRETION SYSTEM PROTEIN H"/>
    <property type="match status" value="1"/>
</dbReference>
<name>A0A1P8WLR1_9PLAN</name>
<evidence type="ECO:0000313" key="4">
    <source>
        <dbReference type="Proteomes" id="UP000187735"/>
    </source>
</evidence>
<gene>
    <name evidence="3" type="ORF">Fuma_04644</name>
</gene>
<dbReference type="Gene3D" id="3.30.700.10">
    <property type="entry name" value="Glycoprotein, Type 4 Pilin"/>
    <property type="match status" value="1"/>
</dbReference>
<feature type="signal peptide" evidence="1">
    <location>
        <begin position="1"/>
        <end position="17"/>
    </location>
</feature>
<evidence type="ECO:0000256" key="1">
    <source>
        <dbReference type="SAM" id="SignalP"/>
    </source>
</evidence>
<dbReference type="Pfam" id="PF07596">
    <property type="entry name" value="SBP_bac_10"/>
    <property type="match status" value="1"/>
</dbReference>
<dbReference type="EMBL" id="CP017641">
    <property type="protein sequence ID" value="APZ94992.1"/>
    <property type="molecule type" value="Genomic_DNA"/>
</dbReference>
<sequence precursor="true">MLRTIVLSCFTMSLAGAAYWTVAAPLAPQKAVPPENFLPARATALLKMDGNAQHRPAIEQTAAWKSLEETGMRARMFDLVETFVATRDGELAKVVRKQMDSLLENGLSAAVCVSADGQSVAPYGVIVLHGAADFAPTLVELITRADESFVEKIRTLDDGGRSISIVEEGPPGTELAWWAEGGHLILAAGVNASTQVIATLEGETQNATQHRLWKELHSDQDFTVTHAGWLDTQSLLNQFGEMPFPEPLGEQRVTIGQFADMLGVANLEAMTVVGGFRNEVTWNTFKVVAPEPRKGLLKLLNQRTISFDELPPIPPSTDNMMAFAFDIKGAVDTVLETAQTFTTFMGEDEQAAFDREFEKFQQIIGGHPRDVFSAGLGDLCCIYNDPSSMPIPIGIGPVLVTAVKDRNTLEDSIDRVIELSKMIPDARDLQIRKSDKNDATFYSIGIKGGMPVVPTIMVTDDWMVASITPGAAQSFVARVQGRLPKWEPGEQVAKALTELPSKFTSITISDPAPGYHQIMTWAPMALGMMESQVLAKAPNPVEMPFGLQDLPSPAELTAPMFPNVMVTTVTENGATTQGRQSVPGTPMGNVGSVGTVGVLVALLLPAVQQAREAARRTQSKNNLKQIGLAMHNYHDVYREFPRGTIENDELKPEQRLSWMVSLLPFIDQNALFQQIDREGEWNAGGNAKLSAIRIPSLQNPSHARTSDNPGAMDYVGIAGVGPKAAELPNDDPKAGIFGYNRATRIRDIRDGTSNTMAVADASQPNASYMQGGKATIRGFSQKPYINGPDGIGGPHQGGIQVLLADGSVRFISENIDPSVLEALATKSGGEVIGSF</sequence>
<dbReference type="PANTHER" id="PTHR30093">
    <property type="entry name" value="GENERAL SECRETION PATHWAY PROTEIN G"/>
    <property type="match status" value="1"/>
</dbReference>